<feature type="compositionally biased region" description="Low complexity" evidence="3">
    <location>
        <begin position="329"/>
        <end position="350"/>
    </location>
</feature>
<evidence type="ECO:0000313" key="6">
    <source>
        <dbReference type="Proteomes" id="UP001189429"/>
    </source>
</evidence>
<evidence type="ECO:0000256" key="2">
    <source>
        <dbReference type="PROSITE-ProRule" id="PRU00267"/>
    </source>
</evidence>
<dbReference type="InterPro" id="IPR050342">
    <property type="entry name" value="HMGB"/>
</dbReference>
<evidence type="ECO:0000313" key="5">
    <source>
        <dbReference type="EMBL" id="CAK0893904.1"/>
    </source>
</evidence>
<dbReference type="CDD" id="cd00084">
    <property type="entry name" value="HMG-box_SF"/>
    <property type="match status" value="1"/>
</dbReference>
<feature type="compositionally biased region" description="Polar residues" evidence="3">
    <location>
        <begin position="494"/>
        <end position="507"/>
    </location>
</feature>
<dbReference type="Proteomes" id="UP001189429">
    <property type="component" value="Unassembled WGS sequence"/>
</dbReference>
<feature type="compositionally biased region" description="Basic and acidic residues" evidence="3">
    <location>
        <begin position="608"/>
        <end position="619"/>
    </location>
</feature>
<gene>
    <name evidence="5" type="ORF">PCOR1329_LOCUS73111</name>
</gene>
<comment type="caution">
    <text evidence="5">The sequence shown here is derived from an EMBL/GenBank/DDBJ whole genome shotgun (WGS) entry which is preliminary data.</text>
</comment>
<feature type="compositionally biased region" description="Basic and acidic residues" evidence="3">
    <location>
        <begin position="471"/>
        <end position="481"/>
    </location>
</feature>
<dbReference type="InterPro" id="IPR009071">
    <property type="entry name" value="HMG_box_dom"/>
</dbReference>
<sequence length="619" mass="65427">MLKGISKGFSQQLACIAPAAEAEFIHEDTLVCPSDRPIDLGGGAALGRTPPEVVVTAVPKGSPEALKAQPAPASPPPKRPASGYMLFANERRPGLLAARPELKGGGRDVLGEVAKALGTEWKELGEEARAPYERRAQELRAEYTEKKLEYLARHPEVRRAAPRRVAAGAPASRSRRTLTSRADTDDEDSGPDDASADAGGAVRRSSRLRETPLEALAAQTSASVMIQHPPPELGKRRRTGDLSQSSPGSRGEQHMSYREYLSHDREQDRVVDDAKRLLIQTQSFNGGPDEDLQLAIAMSISEVAVHSEEELFTSIGVDAPSSSATNHSGQQRQPPAAAAPTQGGPSPAQAEPREEAESDLEAARRLPVVPLEEPAAPAPAPSSAAAPEAPAARAAPAPPQPARAFFETPRPYRPAAASSSVVRAATLEACRACVPVPRAETEGAASAGRLVPGVAKQAALEASKGAMQDGQAREELDREVGAGKAAAVTEPDQQHQAIQQPAATTGTGHEEAKCSGKLRRIRTRLGGTVQSPNSEAARPFGVPGSGTIAASNTERSRAGGAAIQVDTLGKEKRLGTWADRKFKRPIKANRDYRKDEFQVPKRLKAKGKASDAKGPKGNW</sequence>
<keyword evidence="6" id="KW-1185">Reference proteome</keyword>
<feature type="compositionally biased region" description="Low complexity" evidence="3">
    <location>
        <begin position="163"/>
        <end position="172"/>
    </location>
</feature>
<evidence type="ECO:0000256" key="1">
    <source>
        <dbReference type="ARBA" id="ARBA00023125"/>
    </source>
</evidence>
<reference evidence="5" key="1">
    <citation type="submission" date="2023-10" db="EMBL/GenBank/DDBJ databases">
        <authorList>
            <person name="Chen Y."/>
            <person name="Shah S."/>
            <person name="Dougan E. K."/>
            <person name="Thang M."/>
            <person name="Chan C."/>
        </authorList>
    </citation>
    <scope>NUCLEOTIDE SEQUENCE [LARGE SCALE GENOMIC DNA]</scope>
</reference>
<accession>A0ABN9X3L3</accession>
<feature type="compositionally biased region" description="Acidic residues" evidence="3">
    <location>
        <begin position="184"/>
        <end position="195"/>
    </location>
</feature>
<dbReference type="Gene3D" id="1.10.30.10">
    <property type="entry name" value="High mobility group box domain"/>
    <property type="match status" value="1"/>
</dbReference>
<dbReference type="SMART" id="SM00398">
    <property type="entry name" value="HMG"/>
    <property type="match status" value="1"/>
</dbReference>
<feature type="region of interest" description="Disordered" evidence="3">
    <location>
        <begin position="462"/>
        <end position="564"/>
    </location>
</feature>
<keyword evidence="2" id="KW-0539">Nucleus</keyword>
<keyword evidence="1 2" id="KW-0238">DNA-binding</keyword>
<feature type="domain" description="HMG box" evidence="4">
    <location>
        <begin position="77"/>
        <end position="151"/>
    </location>
</feature>
<dbReference type="PANTHER" id="PTHR48112">
    <property type="entry name" value="HIGH MOBILITY GROUP PROTEIN DSP1"/>
    <property type="match status" value="1"/>
</dbReference>
<feature type="region of interest" description="Disordered" evidence="3">
    <location>
        <begin position="159"/>
        <end position="255"/>
    </location>
</feature>
<dbReference type="PROSITE" id="PS50118">
    <property type="entry name" value="HMG_BOX_2"/>
    <property type="match status" value="1"/>
</dbReference>
<evidence type="ECO:0000256" key="3">
    <source>
        <dbReference type="SAM" id="MobiDB-lite"/>
    </source>
</evidence>
<evidence type="ECO:0000259" key="4">
    <source>
        <dbReference type="PROSITE" id="PS50118"/>
    </source>
</evidence>
<organism evidence="5 6">
    <name type="scientific">Prorocentrum cordatum</name>
    <dbReference type="NCBI Taxonomy" id="2364126"/>
    <lineage>
        <taxon>Eukaryota</taxon>
        <taxon>Sar</taxon>
        <taxon>Alveolata</taxon>
        <taxon>Dinophyceae</taxon>
        <taxon>Prorocentrales</taxon>
        <taxon>Prorocentraceae</taxon>
        <taxon>Prorocentrum</taxon>
    </lineage>
</organism>
<name>A0ABN9X3L3_9DINO</name>
<feature type="compositionally biased region" description="Low complexity" evidence="3">
    <location>
        <begin position="381"/>
        <end position="395"/>
    </location>
</feature>
<dbReference type="Pfam" id="PF00505">
    <property type="entry name" value="HMG_box"/>
    <property type="match status" value="1"/>
</dbReference>
<dbReference type="InterPro" id="IPR036910">
    <property type="entry name" value="HMG_box_dom_sf"/>
</dbReference>
<feature type="compositionally biased region" description="Basic and acidic residues" evidence="3">
    <location>
        <begin position="588"/>
        <end position="599"/>
    </location>
</feature>
<protein>
    <recommendedName>
        <fullName evidence="4">HMG box domain-containing protein</fullName>
    </recommendedName>
</protein>
<dbReference type="SUPFAM" id="SSF47095">
    <property type="entry name" value="HMG-box"/>
    <property type="match status" value="1"/>
</dbReference>
<feature type="DNA-binding region" description="HMG box" evidence="2">
    <location>
        <begin position="77"/>
        <end position="151"/>
    </location>
</feature>
<feature type="region of interest" description="Disordered" evidence="3">
    <location>
        <begin position="585"/>
        <end position="619"/>
    </location>
</feature>
<feature type="region of interest" description="Disordered" evidence="3">
    <location>
        <begin position="318"/>
        <end position="410"/>
    </location>
</feature>
<dbReference type="EMBL" id="CAUYUJ010019826">
    <property type="protein sequence ID" value="CAK0893904.1"/>
    <property type="molecule type" value="Genomic_DNA"/>
</dbReference>
<proteinExistence type="predicted"/>